<evidence type="ECO:0000259" key="2">
    <source>
        <dbReference type="Pfam" id="PF07883"/>
    </source>
</evidence>
<dbReference type="EMBL" id="CP114058">
    <property type="protein sequence ID" value="WAT01879.1"/>
    <property type="molecule type" value="Genomic_DNA"/>
</dbReference>
<dbReference type="InterPro" id="IPR013096">
    <property type="entry name" value="Cupin_2"/>
</dbReference>
<dbReference type="Proteomes" id="UP001164712">
    <property type="component" value="Chromosome"/>
</dbReference>
<evidence type="ECO:0000313" key="4">
    <source>
        <dbReference type="Proteomes" id="UP001164712"/>
    </source>
</evidence>
<proteinExistence type="predicted"/>
<sequence length="125" mass="13677">MAQDSEFETDGVKATVLNQSGSAWNGKGYGRYPEGKPLITTMKLSFEPHTTLPWHTHPMPSSSYVLSGTLTVEDKETGRTHVVKAGEAFNESMDEVHRGYTTDEPVELLITYAGVEGQDLSEAAE</sequence>
<name>A0ABY7HR56_9GAMM</name>
<dbReference type="InterPro" id="IPR014710">
    <property type="entry name" value="RmlC-like_jellyroll"/>
</dbReference>
<dbReference type="Gene3D" id="2.60.120.10">
    <property type="entry name" value="Jelly Rolls"/>
    <property type="match status" value="1"/>
</dbReference>
<dbReference type="RefSeq" id="WP_045047074.1">
    <property type="nucleotide sequence ID" value="NZ_CP114058.1"/>
</dbReference>
<reference evidence="3" key="1">
    <citation type="submission" date="2022-12" db="EMBL/GenBank/DDBJ databases">
        <title>Complete genome sequence of an Australian strain of Rouxiella badensis DAR84756 and resolution of the R. badensis DSM100043 and R. chamberiensis DSM28324 genomes.</title>
        <authorList>
            <person name="Paul S."/>
            <person name="Anderson P.J."/>
            <person name="Maynard G."/>
            <person name="Dyall-Smith M."/>
            <person name="Kudinha T."/>
        </authorList>
    </citation>
    <scope>NUCLEOTIDE SEQUENCE</scope>
    <source>
        <strain evidence="3">DSM 28324</strain>
    </source>
</reference>
<dbReference type="Pfam" id="PF07883">
    <property type="entry name" value="Cupin_2"/>
    <property type="match status" value="1"/>
</dbReference>
<evidence type="ECO:0000256" key="1">
    <source>
        <dbReference type="SAM" id="MobiDB-lite"/>
    </source>
</evidence>
<gene>
    <name evidence="3" type="ORF">O1V66_03995</name>
</gene>
<dbReference type="CDD" id="cd02236">
    <property type="entry name" value="cupin_CV2614-like"/>
    <property type="match status" value="1"/>
</dbReference>
<evidence type="ECO:0000313" key="3">
    <source>
        <dbReference type="EMBL" id="WAT01879.1"/>
    </source>
</evidence>
<feature type="region of interest" description="Disordered" evidence="1">
    <location>
        <begin position="1"/>
        <end position="31"/>
    </location>
</feature>
<accession>A0ABY7HR56</accession>
<dbReference type="InterPro" id="IPR011051">
    <property type="entry name" value="RmlC_Cupin_sf"/>
</dbReference>
<feature type="domain" description="Cupin type-2" evidence="2">
    <location>
        <begin position="45"/>
        <end position="111"/>
    </location>
</feature>
<dbReference type="SUPFAM" id="SSF51182">
    <property type="entry name" value="RmlC-like cupins"/>
    <property type="match status" value="1"/>
</dbReference>
<protein>
    <submittedName>
        <fullName evidence="3">Cupin domain-containing protein</fullName>
    </submittedName>
</protein>
<keyword evidence="4" id="KW-1185">Reference proteome</keyword>
<organism evidence="3 4">
    <name type="scientific">Rouxiella chamberiensis</name>
    <dbReference type="NCBI Taxonomy" id="1513468"/>
    <lineage>
        <taxon>Bacteria</taxon>
        <taxon>Pseudomonadati</taxon>
        <taxon>Pseudomonadota</taxon>
        <taxon>Gammaproteobacteria</taxon>
        <taxon>Enterobacterales</taxon>
        <taxon>Yersiniaceae</taxon>
        <taxon>Rouxiella</taxon>
    </lineage>
</organism>